<reference evidence="2" key="1">
    <citation type="journal article" date="2016" name="Genome Biol. Evol.">
        <title>Evolutionary Dynamics of Chloroplast Genomes in Low Light: A Case Study of the Endolithic Green Alga Ostreobium quekettii.</title>
        <authorList>
            <person name="R Marcelino V."/>
            <person name="Cremen M.C."/>
            <person name="Jackson C.J."/>
            <person name="Larkum A.A."/>
            <person name="Verbruggen H."/>
        </authorList>
    </citation>
    <scope>NUCLEOTIDE SEQUENCE</scope>
</reference>
<organism evidence="2">
    <name type="scientific">Halimeda discoidea</name>
    <dbReference type="NCBI Taxonomy" id="118222"/>
    <lineage>
        <taxon>Eukaryota</taxon>
        <taxon>Viridiplantae</taxon>
        <taxon>Chlorophyta</taxon>
        <taxon>core chlorophytes</taxon>
        <taxon>Ulvophyceae</taxon>
        <taxon>TCBD clade</taxon>
        <taxon>Bryopsidales</taxon>
        <taxon>Halimedineae</taxon>
        <taxon>Halimedaceae</taxon>
        <taxon>Halimedeae</taxon>
        <taxon>Halimeda</taxon>
    </lineage>
</organism>
<gene>
    <name evidence="2" type="primary">orf681</name>
</gene>
<dbReference type="InterPro" id="IPR000477">
    <property type="entry name" value="RT_dom"/>
</dbReference>
<dbReference type="InterPro" id="IPR024937">
    <property type="entry name" value="Domain_X"/>
</dbReference>
<protein>
    <recommendedName>
        <fullName evidence="1">Reverse transcriptase domain-containing protein</fullName>
    </recommendedName>
</protein>
<evidence type="ECO:0000259" key="1">
    <source>
        <dbReference type="PROSITE" id="PS50878"/>
    </source>
</evidence>
<dbReference type="GO" id="GO:0006397">
    <property type="term" value="P:mRNA processing"/>
    <property type="evidence" value="ECO:0007669"/>
    <property type="project" value="InterPro"/>
</dbReference>
<dbReference type="PANTHER" id="PTHR34047">
    <property type="entry name" value="NUCLEAR INTRON MATURASE 1, MITOCHONDRIAL-RELATED"/>
    <property type="match status" value="1"/>
</dbReference>
<feature type="domain" description="Reverse transcriptase" evidence="1">
    <location>
        <begin position="116"/>
        <end position="425"/>
    </location>
</feature>
<reference evidence="2" key="2">
    <citation type="submission" date="2016-08" db="EMBL/GenBank/DDBJ databases">
        <authorList>
            <person name="Seilhamer J.J."/>
        </authorList>
    </citation>
    <scope>NUCLEOTIDE SEQUENCE</scope>
</reference>
<dbReference type="PANTHER" id="PTHR34047:SF8">
    <property type="entry name" value="PROTEIN YKFC"/>
    <property type="match status" value="1"/>
</dbReference>
<dbReference type="InterPro" id="IPR043502">
    <property type="entry name" value="DNA/RNA_pol_sf"/>
</dbReference>
<dbReference type="InterPro" id="IPR003615">
    <property type="entry name" value="HNH_nuc"/>
</dbReference>
<dbReference type="Pfam" id="PF00078">
    <property type="entry name" value="RVT_1"/>
    <property type="match status" value="1"/>
</dbReference>
<name>A0A1C9JB25_9CHLO</name>
<proteinExistence type="predicted"/>
<keyword evidence="2" id="KW-0150">Chloroplast</keyword>
<accession>A0A1C9JB25</accession>
<keyword evidence="2" id="KW-0934">Plastid</keyword>
<sequence>MQIKQLLENINNPDQEKLENLLKNTKKEEKIFFEQYFIKYLINKRNYLPLKQLNRNTNKSTQYPNSSIFTNIYRLIYHPHMLITAYSNIVQNKGSHTAGIDRRTIDRFSLKQIMYLHNKLKTKTYLPKPVLRVWVPKPGKPFPENKRPLAVPTIQDRIVQESVRMALNNIFEPSFSEINCNFGFRPKHSPQDAIEHLKYKINGYNYAIEGDIKGAYDNIDQNILLNIISRKIKDRNLINLLNKMMKAGVLDQGKKQHSLTGVPQGSILSPLLFNIYLHELDKFITKDLNSFLQIINKKQKRTLTGKQTNELGKIRYQLKIIRKKIKQTEPLSPERKLLKQEERKYNLQTLQTKTKIPQTIKVKLTYCRYADDWILFINGPPALPKLLKNKIQSWLKTYLALELSEEKTLITNIKENWAHFLGFGIKICKTHKRIKKMRNNNITFLKRTGIGNAIFTIDIPRLESRLRIKRFMHPKKQKSYHKPEWTIFEDFRIIILYRQTLFGLFNYYNNSVNINNELYFIYHIIKNSCAKNLASKYKLHTAKKAMQKYGPNLTTYIPNTKKKISIPTFKELKERTIEKNFKPHNKDPLEITTNWKTRLKLLSYCVICSSTEQIETHHIKRLRGPTGENLTKGFDKILGAINRKQIPVCKKCHDKIHKGIYDSKSLNEIFTQIQNKNLLSL</sequence>
<dbReference type="CDD" id="cd01651">
    <property type="entry name" value="RT_G2_intron"/>
    <property type="match status" value="1"/>
</dbReference>
<dbReference type="CDD" id="cd00085">
    <property type="entry name" value="HNHc"/>
    <property type="match status" value="1"/>
</dbReference>
<dbReference type="EMBL" id="KX808496">
    <property type="protein sequence ID" value="AOP19042.1"/>
    <property type="molecule type" value="Genomic_DNA"/>
</dbReference>
<dbReference type="InterPro" id="IPR051083">
    <property type="entry name" value="GrpII_Intron_Splice-Mob/Def"/>
</dbReference>
<dbReference type="Pfam" id="PF01348">
    <property type="entry name" value="Intron_maturas2"/>
    <property type="match status" value="1"/>
</dbReference>
<dbReference type="PROSITE" id="PS50878">
    <property type="entry name" value="RT_POL"/>
    <property type="match status" value="1"/>
</dbReference>
<evidence type="ECO:0000313" key="2">
    <source>
        <dbReference type="EMBL" id="AOP19042.1"/>
    </source>
</evidence>
<dbReference type="GO" id="GO:0005739">
    <property type="term" value="C:mitochondrion"/>
    <property type="evidence" value="ECO:0007669"/>
    <property type="project" value="UniProtKB-ARBA"/>
</dbReference>
<geneLocation type="chloroplast" evidence="2"/>
<dbReference type="AlphaFoldDB" id="A0A1C9JB25"/>
<dbReference type="SUPFAM" id="SSF56672">
    <property type="entry name" value="DNA/RNA polymerases"/>
    <property type="match status" value="1"/>
</dbReference>